<sequence length="869" mass="94550">MSGAQNPPANGSNGPGGPAQANSAQQQQQQQQLQLQQLQMQQLQQQAQLEAKPLSANEQALQLLERNGHRKGADTLKASIIQQKMAERADYEATAAAAGQPSQAPPQPQNVKKEPPQTQQQQQQQAQAQSQAQSIRTHPLPDNASLDEMLKRNIPQAFSASSSTVSYNITPEFMQQAENVVAMHLEKVQRNQSNAAGAGKSEIILLDSTERSRGYTKLREWVESGLEGWKPELREVLFPVFVHTFLDLVETARDAARKFFLDQAEHHLVLHRPELELLKNISSPAHALINPFVLRLRKERYTVNLSRSAFGLLLGWLSDIGLESLWDVTKDTGRYKEAVRHIIHTRLQLQITESSTPLPLLETISKNGLVGGIVDGPRGVEAFNSSGLVKLGLPAPGPSLAKHTEMEVDKLKKNNKQEKEAPERALGDGDGDGDVEMKDQPTTTEEDADEGGEKSAAAPNGDTNKDKDELLVTALEPIGRGEVLGFGSAGNFASIDLAKEVKAVTDARKRIKLGDKAMVAGATGSYVRQPSLPSACCYTVFDGGEGTTSTAISEDASYLAAGSAESVIRLWSLKGETLKTREYGYATKIAQGGEPTPSSDPGTPVRKLIGHSGPVYSLAFDPIAGSAYAPSHLLSSSQDGTVRLWSTDTFKNLAVYKGHADPVWAVEWGPYGAQFATASRDRTARLWITDRVAPVRMFAGHLSDVDCLKFHPNSLYLATGSSDKTCRLWDIQRGECVRVFMGHDEAVNCLAISPDGRYLASAGQDKTIKLWDLFYGRMIKSMTGHTQPIHSLSFSAESSVIISGSSDCTVRVWDAKTMGGKKTGPGIHDTTQTSDLLTTYHTKRTPITTTHFTPRNLCLVAGTFTEEQT</sequence>
<dbReference type="PROSITE" id="PS00678">
    <property type="entry name" value="WD_REPEATS_1"/>
    <property type="match status" value="3"/>
</dbReference>
<evidence type="ECO:0000256" key="7">
    <source>
        <dbReference type="PROSITE-ProRule" id="PRU00221"/>
    </source>
</evidence>
<reference evidence="10" key="1">
    <citation type="submission" date="2020-04" db="EMBL/GenBank/DDBJ databases">
        <title>Analysis of mating type loci in Filobasidium floriforme.</title>
        <authorList>
            <person name="Nowrousian M."/>
        </authorList>
    </citation>
    <scope>NUCLEOTIDE SEQUENCE</scope>
    <source>
        <strain evidence="10">CBS 6242</strain>
    </source>
</reference>
<evidence type="ECO:0000256" key="5">
    <source>
        <dbReference type="ARBA" id="ARBA00023163"/>
    </source>
</evidence>
<dbReference type="InterPro" id="IPR019775">
    <property type="entry name" value="WD40_repeat_CS"/>
</dbReference>
<dbReference type="PRINTS" id="PR00320">
    <property type="entry name" value="GPROTEINBRPT"/>
</dbReference>
<accession>A0A8K0JNU2</accession>
<protein>
    <recommendedName>
        <fullName evidence="9">TFIID subunit TAF5 NTD2 domain-containing protein</fullName>
    </recommendedName>
</protein>
<dbReference type="PROSITE" id="PS50294">
    <property type="entry name" value="WD_REPEATS_REGION"/>
    <property type="match status" value="5"/>
</dbReference>
<dbReference type="Pfam" id="PF00400">
    <property type="entry name" value="WD40"/>
    <property type="match status" value="6"/>
</dbReference>
<gene>
    <name evidence="10" type="ORF">FFLO_04688</name>
</gene>
<keyword evidence="5" id="KW-0804">Transcription</keyword>
<dbReference type="GO" id="GO:0016251">
    <property type="term" value="F:RNA polymerase II general transcription initiation factor activity"/>
    <property type="evidence" value="ECO:0007669"/>
    <property type="project" value="TreeGrafter"/>
</dbReference>
<evidence type="ECO:0000259" key="9">
    <source>
        <dbReference type="Pfam" id="PF04494"/>
    </source>
</evidence>
<feature type="repeat" description="WD" evidence="7">
    <location>
        <begin position="608"/>
        <end position="655"/>
    </location>
</feature>
<proteinExistence type="predicted"/>
<dbReference type="Pfam" id="PF04494">
    <property type="entry name" value="TFIID_NTD2"/>
    <property type="match status" value="1"/>
</dbReference>
<dbReference type="InterPro" id="IPR001680">
    <property type="entry name" value="WD40_rpt"/>
</dbReference>
<dbReference type="CDD" id="cd00200">
    <property type="entry name" value="WD40"/>
    <property type="match status" value="1"/>
</dbReference>
<dbReference type="PANTHER" id="PTHR19879:SF1">
    <property type="entry name" value="CANNONBALL-RELATED"/>
    <property type="match status" value="1"/>
</dbReference>
<keyword evidence="4" id="KW-0805">Transcription regulation</keyword>
<keyword evidence="3" id="KW-0677">Repeat</keyword>
<dbReference type="Gene3D" id="2.130.10.10">
    <property type="entry name" value="YVTN repeat-like/Quinoprotein amine dehydrogenase"/>
    <property type="match status" value="3"/>
</dbReference>
<feature type="compositionally biased region" description="Low complexity" evidence="8">
    <location>
        <begin position="119"/>
        <end position="134"/>
    </location>
</feature>
<dbReference type="PROSITE" id="PS50082">
    <property type="entry name" value="WD_REPEATS_2"/>
    <property type="match status" value="5"/>
</dbReference>
<feature type="domain" description="TFIID subunit TAF5 NTD2" evidence="9">
    <location>
        <begin position="210"/>
        <end position="319"/>
    </location>
</feature>
<name>A0A8K0JNU2_9TREE</name>
<dbReference type="AlphaFoldDB" id="A0A8K0JNU2"/>
<dbReference type="Proteomes" id="UP000812966">
    <property type="component" value="Unassembled WGS sequence"/>
</dbReference>
<feature type="repeat" description="WD" evidence="7">
    <location>
        <begin position="656"/>
        <end position="687"/>
    </location>
</feature>
<evidence type="ECO:0000256" key="2">
    <source>
        <dbReference type="ARBA" id="ARBA00022574"/>
    </source>
</evidence>
<feature type="compositionally biased region" description="Low complexity" evidence="8">
    <location>
        <begin position="92"/>
        <end position="102"/>
    </location>
</feature>
<evidence type="ECO:0000256" key="8">
    <source>
        <dbReference type="SAM" id="MobiDB-lite"/>
    </source>
</evidence>
<dbReference type="InterPro" id="IPR007582">
    <property type="entry name" value="TFIID_NTD2"/>
</dbReference>
<dbReference type="SUPFAM" id="SSF50978">
    <property type="entry name" value="WD40 repeat-like"/>
    <property type="match status" value="1"/>
</dbReference>
<feature type="region of interest" description="Disordered" evidence="8">
    <location>
        <begin position="1"/>
        <end position="53"/>
    </location>
</feature>
<dbReference type="InterPro" id="IPR015943">
    <property type="entry name" value="WD40/YVTN_repeat-like_dom_sf"/>
</dbReference>
<dbReference type="SMART" id="SM00320">
    <property type="entry name" value="WD40"/>
    <property type="match status" value="6"/>
</dbReference>
<dbReference type="InterPro" id="IPR037264">
    <property type="entry name" value="TFIID_NTD2_sf"/>
</dbReference>
<keyword evidence="2 7" id="KW-0853">WD repeat</keyword>
<dbReference type="GO" id="GO:0006367">
    <property type="term" value="P:transcription initiation at RNA polymerase II promoter"/>
    <property type="evidence" value="ECO:0007669"/>
    <property type="project" value="TreeGrafter"/>
</dbReference>
<organism evidence="10 11">
    <name type="scientific">Filobasidium floriforme</name>
    <dbReference type="NCBI Taxonomy" id="5210"/>
    <lineage>
        <taxon>Eukaryota</taxon>
        <taxon>Fungi</taxon>
        <taxon>Dikarya</taxon>
        <taxon>Basidiomycota</taxon>
        <taxon>Agaricomycotina</taxon>
        <taxon>Tremellomycetes</taxon>
        <taxon>Filobasidiales</taxon>
        <taxon>Filobasidiaceae</taxon>
        <taxon>Filobasidium</taxon>
    </lineage>
</organism>
<dbReference type="CDD" id="cd08044">
    <property type="entry name" value="TAF5_NTD2"/>
    <property type="match status" value="1"/>
</dbReference>
<feature type="compositionally biased region" description="Low complexity" evidence="8">
    <location>
        <begin position="1"/>
        <end position="49"/>
    </location>
</feature>
<dbReference type="PANTHER" id="PTHR19879">
    <property type="entry name" value="TRANSCRIPTION INITIATION FACTOR TFIID"/>
    <property type="match status" value="1"/>
</dbReference>
<dbReference type="Gene3D" id="1.25.40.500">
    <property type="entry name" value="TFIID subunit TAF5, NTD2 domain"/>
    <property type="match status" value="1"/>
</dbReference>
<feature type="compositionally biased region" description="Basic and acidic residues" evidence="8">
    <location>
        <begin position="410"/>
        <end position="427"/>
    </location>
</feature>
<dbReference type="SUPFAM" id="SSF160897">
    <property type="entry name" value="Taf5 N-terminal domain-like"/>
    <property type="match status" value="1"/>
</dbReference>
<feature type="repeat" description="WD" evidence="7">
    <location>
        <begin position="698"/>
        <end position="739"/>
    </location>
</feature>
<keyword evidence="6" id="KW-0539">Nucleus</keyword>
<evidence type="ECO:0000256" key="3">
    <source>
        <dbReference type="ARBA" id="ARBA00022737"/>
    </source>
</evidence>
<feature type="repeat" description="WD" evidence="7">
    <location>
        <begin position="782"/>
        <end position="817"/>
    </location>
</feature>
<dbReference type="EMBL" id="JABELV010000103">
    <property type="protein sequence ID" value="KAG7530960.1"/>
    <property type="molecule type" value="Genomic_DNA"/>
</dbReference>
<dbReference type="InterPro" id="IPR036322">
    <property type="entry name" value="WD40_repeat_dom_sf"/>
</dbReference>
<keyword evidence="11" id="KW-1185">Reference proteome</keyword>
<dbReference type="GO" id="GO:0005669">
    <property type="term" value="C:transcription factor TFIID complex"/>
    <property type="evidence" value="ECO:0007669"/>
    <property type="project" value="TreeGrafter"/>
</dbReference>
<feature type="repeat" description="WD" evidence="7">
    <location>
        <begin position="740"/>
        <end position="781"/>
    </location>
</feature>
<evidence type="ECO:0000313" key="11">
    <source>
        <dbReference type="Proteomes" id="UP000812966"/>
    </source>
</evidence>
<evidence type="ECO:0000256" key="6">
    <source>
        <dbReference type="ARBA" id="ARBA00023242"/>
    </source>
</evidence>
<evidence type="ECO:0000256" key="1">
    <source>
        <dbReference type="ARBA" id="ARBA00004123"/>
    </source>
</evidence>
<comment type="caution">
    <text evidence="10">The sequence shown here is derived from an EMBL/GenBank/DDBJ whole genome shotgun (WGS) entry which is preliminary data.</text>
</comment>
<evidence type="ECO:0000313" key="10">
    <source>
        <dbReference type="EMBL" id="KAG7530960.1"/>
    </source>
</evidence>
<comment type="subcellular location">
    <subcellularLocation>
        <location evidence="1">Nucleus</location>
    </subcellularLocation>
</comment>
<feature type="region of interest" description="Disordered" evidence="8">
    <location>
        <begin position="91"/>
        <end position="143"/>
    </location>
</feature>
<dbReference type="InterPro" id="IPR020472">
    <property type="entry name" value="WD40_PAC1"/>
</dbReference>
<evidence type="ECO:0000256" key="4">
    <source>
        <dbReference type="ARBA" id="ARBA00023015"/>
    </source>
</evidence>
<feature type="region of interest" description="Disordered" evidence="8">
    <location>
        <begin position="410"/>
        <end position="467"/>
    </location>
</feature>